<dbReference type="Proteomes" id="UP000053260">
    <property type="component" value="Unassembled WGS sequence"/>
</dbReference>
<gene>
    <name evidence="2" type="ORF">AQJ91_29575</name>
</gene>
<dbReference type="GO" id="GO:0016853">
    <property type="term" value="F:isomerase activity"/>
    <property type="evidence" value="ECO:0007669"/>
    <property type="project" value="UniProtKB-KW"/>
</dbReference>
<proteinExistence type="predicted"/>
<dbReference type="InterPro" id="IPR032710">
    <property type="entry name" value="NTF2-like_dom_sf"/>
</dbReference>
<dbReference type="SUPFAM" id="SSF54427">
    <property type="entry name" value="NTF2-like"/>
    <property type="match status" value="1"/>
</dbReference>
<feature type="domain" description="SnoaL-like" evidence="1">
    <location>
        <begin position="11"/>
        <end position="114"/>
    </location>
</feature>
<name>A0A124IE92_9ACTN</name>
<evidence type="ECO:0000313" key="2">
    <source>
        <dbReference type="EMBL" id="KUO17552.1"/>
    </source>
</evidence>
<accession>A0A124IE92</accession>
<reference evidence="2 3" key="1">
    <citation type="submission" date="2015-10" db="EMBL/GenBank/DDBJ databases">
        <title>Draft genome sequence of Streptomyces sp. RV15, isolated from a marine sponge.</title>
        <authorList>
            <person name="Ruckert C."/>
            <person name="Abdelmohsen U.R."/>
            <person name="Winkler A."/>
            <person name="Hentschel U."/>
            <person name="Kalinowski J."/>
            <person name="Kampfer P."/>
            <person name="Glaeser S."/>
        </authorList>
    </citation>
    <scope>NUCLEOTIDE SEQUENCE [LARGE SCALE GENOMIC DNA]</scope>
    <source>
        <strain evidence="2 3">RV15</strain>
    </source>
</reference>
<dbReference type="EMBL" id="LMXB01000074">
    <property type="protein sequence ID" value="KUO17552.1"/>
    <property type="molecule type" value="Genomic_DNA"/>
</dbReference>
<protein>
    <submittedName>
        <fullName evidence="2">Ketosteroid isomerase</fullName>
    </submittedName>
</protein>
<dbReference type="Gene3D" id="3.10.450.50">
    <property type="match status" value="1"/>
</dbReference>
<evidence type="ECO:0000259" key="1">
    <source>
        <dbReference type="Pfam" id="PF12680"/>
    </source>
</evidence>
<dbReference type="RefSeq" id="WP_067027617.1">
    <property type="nucleotide sequence ID" value="NZ_KQ949096.1"/>
</dbReference>
<dbReference type="Pfam" id="PF12680">
    <property type="entry name" value="SnoaL_2"/>
    <property type="match status" value="1"/>
</dbReference>
<dbReference type="STRING" id="909626.AQJ91_29575"/>
<dbReference type="AlphaFoldDB" id="A0A124IE92"/>
<keyword evidence="3" id="KW-1185">Reference proteome</keyword>
<dbReference type="OrthoDB" id="6657864at2"/>
<evidence type="ECO:0000313" key="3">
    <source>
        <dbReference type="Proteomes" id="UP000053260"/>
    </source>
</evidence>
<sequence length="139" mass="15544">MGETENTRLMQRIFAGLAEGDGRPLAESLADDFSWTIIGTTKWSGTYEGRQTVLNDLFRPLLAQFADTYTNTPQRFIAAGDYVVVECKGHATTTDGKPYHNTYCWVCHIEDGKLQALTEYCDTDLIARTLGAPGDMKRR</sequence>
<dbReference type="InterPro" id="IPR037401">
    <property type="entry name" value="SnoaL-like"/>
</dbReference>
<dbReference type="PANTHER" id="PTHR41252">
    <property type="entry name" value="BLR2505 PROTEIN"/>
    <property type="match status" value="1"/>
</dbReference>
<dbReference type="PANTHER" id="PTHR41252:SF1">
    <property type="entry name" value="BLR2505 PROTEIN"/>
    <property type="match status" value="1"/>
</dbReference>
<comment type="caution">
    <text evidence="2">The sequence shown here is derived from an EMBL/GenBank/DDBJ whole genome shotgun (WGS) entry which is preliminary data.</text>
</comment>
<organism evidence="2 3">
    <name type="scientific">Streptomyces dysideae</name>
    <dbReference type="NCBI Taxonomy" id="909626"/>
    <lineage>
        <taxon>Bacteria</taxon>
        <taxon>Bacillati</taxon>
        <taxon>Actinomycetota</taxon>
        <taxon>Actinomycetes</taxon>
        <taxon>Kitasatosporales</taxon>
        <taxon>Streptomycetaceae</taxon>
        <taxon>Streptomyces</taxon>
    </lineage>
</organism>
<keyword evidence="2" id="KW-0413">Isomerase</keyword>